<protein>
    <recommendedName>
        <fullName evidence="7">TonB-dependent receptor-like beta-barrel domain-containing protein</fullName>
    </recommendedName>
</protein>
<dbReference type="GO" id="GO:0009279">
    <property type="term" value="C:cell outer membrane"/>
    <property type="evidence" value="ECO:0007669"/>
    <property type="project" value="UniProtKB-SubCell"/>
</dbReference>
<evidence type="ECO:0000256" key="3">
    <source>
        <dbReference type="ARBA" id="ARBA00023237"/>
    </source>
</evidence>
<organism evidence="5 6">
    <name type="scientific">Pseudohongiella acticola</name>
    <dbReference type="NCBI Taxonomy" id="1524254"/>
    <lineage>
        <taxon>Bacteria</taxon>
        <taxon>Pseudomonadati</taxon>
        <taxon>Pseudomonadota</taxon>
        <taxon>Gammaproteobacteria</taxon>
        <taxon>Pseudomonadales</taxon>
        <taxon>Pseudohongiellaceae</taxon>
        <taxon>Pseudohongiella</taxon>
    </lineage>
</organism>
<keyword evidence="2" id="KW-0472">Membrane</keyword>
<comment type="caution">
    <text evidence="5">The sequence shown here is derived from an EMBL/GenBank/DDBJ whole genome shotgun (WGS) entry which is preliminary data.</text>
</comment>
<dbReference type="STRING" id="1524254.PHACT_11280"/>
<dbReference type="SUPFAM" id="SSF56935">
    <property type="entry name" value="Porins"/>
    <property type="match status" value="1"/>
</dbReference>
<keyword evidence="3" id="KW-0998">Cell outer membrane</keyword>
<dbReference type="Gene3D" id="2.40.170.20">
    <property type="entry name" value="TonB-dependent receptor, beta-barrel domain"/>
    <property type="match status" value="1"/>
</dbReference>
<dbReference type="Proteomes" id="UP000175669">
    <property type="component" value="Unassembled WGS sequence"/>
</dbReference>
<dbReference type="EMBL" id="MASR01000001">
    <property type="protein sequence ID" value="OFE13646.1"/>
    <property type="molecule type" value="Genomic_DNA"/>
</dbReference>
<evidence type="ECO:0000256" key="4">
    <source>
        <dbReference type="SAM" id="SignalP"/>
    </source>
</evidence>
<evidence type="ECO:0000256" key="2">
    <source>
        <dbReference type="ARBA" id="ARBA00023136"/>
    </source>
</evidence>
<dbReference type="InterPro" id="IPR036942">
    <property type="entry name" value="Beta-barrel_TonB_sf"/>
</dbReference>
<feature type="chain" id="PRO_5009212231" description="TonB-dependent receptor-like beta-barrel domain-containing protein" evidence="4">
    <location>
        <begin position="27"/>
        <end position="334"/>
    </location>
</feature>
<evidence type="ECO:0008006" key="7">
    <source>
        <dbReference type="Google" id="ProtNLM"/>
    </source>
</evidence>
<dbReference type="RefSeq" id="WP_070117863.1">
    <property type="nucleotide sequence ID" value="NZ_MASR01000001.1"/>
</dbReference>
<evidence type="ECO:0000313" key="6">
    <source>
        <dbReference type="Proteomes" id="UP000175669"/>
    </source>
</evidence>
<name>A0A1E8CMF2_9GAMM</name>
<proteinExistence type="predicted"/>
<comment type="subcellular location">
    <subcellularLocation>
        <location evidence="1">Cell outer membrane</location>
    </subcellularLocation>
</comment>
<sequence length="334" mass="35882">MKPARPYIISALLALSTLVTMPSAIAQESVNDRAETGMFSSAARAISSSVGQWFGLNRQDSSDAEPVNENVRGEMGEAGQSGQIRQAGQPGQIAQVDQVDQVRQIGQLGQIALPGQMGRSDDIVVPDLLLEAFPALSSADDVLHSLDFGREQNFLDGSPAVPQELDLSASYIWQSPRFGQFIVSTNTTYVYNTSPSDVSLEPARLTSAEKTASGFGLGSGMAPELQSSLTFTWQIGNHTATAVTSYVDGLETFGMLSNDTLNIEQLNELMGEIATLDLSYGYNVKAGKQGNASISVGLRSQFDRRQLTPAINPATARMPNTPNRMAYGTIKYQF</sequence>
<feature type="signal peptide" evidence="4">
    <location>
        <begin position="1"/>
        <end position="26"/>
    </location>
</feature>
<evidence type="ECO:0000313" key="5">
    <source>
        <dbReference type="EMBL" id="OFE13646.1"/>
    </source>
</evidence>
<reference evidence="6" key="1">
    <citation type="submission" date="2016-07" db="EMBL/GenBank/DDBJ databases">
        <authorList>
            <person name="Florea S."/>
            <person name="Webb J.S."/>
            <person name="Jaromczyk J."/>
            <person name="Schardl C.L."/>
        </authorList>
    </citation>
    <scope>NUCLEOTIDE SEQUENCE [LARGE SCALE GENOMIC DNA]</scope>
    <source>
        <strain evidence="6">KCTC 42131</strain>
    </source>
</reference>
<evidence type="ECO:0000256" key="1">
    <source>
        <dbReference type="ARBA" id="ARBA00004442"/>
    </source>
</evidence>
<dbReference type="AlphaFoldDB" id="A0A1E8CMF2"/>
<keyword evidence="4" id="KW-0732">Signal</keyword>
<gene>
    <name evidence="5" type="ORF">PHACT_11280</name>
</gene>
<accession>A0A1E8CMF2</accession>
<dbReference type="OrthoDB" id="7062651at2"/>
<keyword evidence="6" id="KW-1185">Reference proteome</keyword>